<evidence type="ECO:0000313" key="3">
    <source>
        <dbReference type="Proteomes" id="UP001596175"/>
    </source>
</evidence>
<accession>A0ABV9ZB49</accession>
<gene>
    <name evidence="2" type="ORF">ACFPK1_05565</name>
</gene>
<sequence length="94" mass="10674">MDETPRHVERHVVADHRSALEHAEHLRRRIEAVAGRIAESEDTVAHVYEESARLRPHAAERLRESARQAREYAARERAFARGEGDGDEEPRGAG</sequence>
<organism evidence="2 3">
    <name type="scientific">Actinomycetospora rhizophila</name>
    <dbReference type="NCBI Taxonomy" id="1416876"/>
    <lineage>
        <taxon>Bacteria</taxon>
        <taxon>Bacillati</taxon>
        <taxon>Actinomycetota</taxon>
        <taxon>Actinomycetes</taxon>
        <taxon>Pseudonocardiales</taxon>
        <taxon>Pseudonocardiaceae</taxon>
        <taxon>Actinomycetospora</taxon>
    </lineage>
</organism>
<proteinExistence type="predicted"/>
<keyword evidence="3" id="KW-1185">Reference proteome</keyword>
<evidence type="ECO:0000313" key="2">
    <source>
        <dbReference type="EMBL" id="MFC5137691.1"/>
    </source>
</evidence>
<reference evidence="3" key="1">
    <citation type="journal article" date="2019" name="Int. J. Syst. Evol. Microbiol.">
        <title>The Global Catalogue of Microorganisms (GCM) 10K type strain sequencing project: providing services to taxonomists for standard genome sequencing and annotation.</title>
        <authorList>
            <consortium name="The Broad Institute Genomics Platform"/>
            <consortium name="The Broad Institute Genome Sequencing Center for Infectious Disease"/>
            <person name="Wu L."/>
            <person name="Ma J."/>
        </authorList>
    </citation>
    <scope>NUCLEOTIDE SEQUENCE [LARGE SCALE GENOMIC DNA]</scope>
    <source>
        <strain evidence="3">XZYJ18</strain>
    </source>
</reference>
<evidence type="ECO:0000256" key="1">
    <source>
        <dbReference type="SAM" id="MobiDB-lite"/>
    </source>
</evidence>
<feature type="region of interest" description="Disordered" evidence="1">
    <location>
        <begin position="64"/>
        <end position="94"/>
    </location>
</feature>
<dbReference type="RefSeq" id="WP_378019909.1">
    <property type="nucleotide sequence ID" value="NZ_JBHSKG010000002.1"/>
</dbReference>
<dbReference type="Proteomes" id="UP001596175">
    <property type="component" value="Unassembled WGS sequence"/>
</dbReference>
<protein>
    <submittedName>
        <fullName evidence="2">Uncharacterized protein</fullName>
    </submittedName>
</protein>
<name>A0ABV9ZB49_9PSEU</name>
<comment type="caution">
    <text evidence="2">The sequence shown here is derived from an EMBL/GenBank/DDBJ whole genome shotgun (WGS) entry which is preliminary data.</text>
</comment>
<dbReference type="EMBL" id="JBHSKG010000002">
    <property type="protein sequence ID" value="MFC5137691.1"/>
    <property type="molecule type" value="Genomic_DNA"/>
</dbReference>